<dbReference type="Gene3D" id="3.40.50.720">
    <property type="entry name" value="NAD(P)-binding Rossmann-like Domain"/>
    <property type="match status" value="1"/>
</dbReference>
<dbReference type="InterPro" id="IPR003462">
    <property type="entry name" value="ODC_Mu_crystall"/>
</dbReference>
<proteinExistence type="predicted"/>
<reference evidence="1" key="1">
    <citation type="journal article" date="2022" name="Syst. Appl. Microbiol.">
        <title>Natronocalculus amylovorans gen. nov., sp. nov., and Natranaeroarchaeum aerophilus sp. nov., dominant culturable amylolytic natronoarchaea from hypersaline soda lakes in southwestern Siberia.</title>
        <authorList>
            <person name="Sorokin D.Y."/>
            <person name="Elcheninov A.G."/>
            <person name="Khizhniak T.V."/>
            <person name="Koenen M."/>
            <person name="Bale N.J."/>
            <person name="Damste J.S.S."/>
            <person name="Kublanov I.V."/>
        </authorList>
    </citation>
    <scope>NUCLEOTIDE SEQUENCE</scope>
    <source>
        <strain evidence="1">AArc-St2</strain>
    </source>
</reference>
<dbReference type="EMBL" id="JAKRVX010000003">
    <property type="protein sequence ID" value="MCL9817201.1"/>
    <property type="molecule type" value="Genomic_DNA"/>
</dbReference>
<dbReference type="RefSeq" id="WP_250584222.1">
    <property type="nucleotide sequence ID" value="NZ_JAKRVX010000003.1"/>
</dbReference>
<dbReference type="PIRSF" id="PIRSF001439">
    <property type="entry name" value="CryM"/>
    <property type="match status" value="1"/>
</dbReference>
<dbReference type="Pfam" id="PF02423">
    <property type="entry name" value="OCD_Mu_crystall"/>
    <property type="match status" value="1"/>
</dbReference>
<dbReference type="PANTHER" id="PTHR13812:SF19">
    <property type="entry name" value="KETIMINE REDUCTASE MU-CRYSTALLIN"/>
    <property type="match status" value="1"/>
</dbReference>
<keyword evidence="2" id="KW-1185">Reference proteome</keyword>
<dbReference type="InterPro" id="IPR023401">
    <property type="entry name" value="ODC_N"/>
</dbReference>
<organism evidence="1 2">
    <name type="scientific">Natronocalculus amylovorans</name>
    <dbReference type="NCBI Taxonomy" id="2917812"/>
    <lineage>
        <taxon>Archaea</taxon>
        <taxon>Methanobacteriati</taxon>
        <taxon>Methanobacteriota</taxon>
        <taxon>Stenosarchaea group</taxon>
        <taxon>Halobacteria</taxon>
        <taxon>Halobacteriales</taxon>
        <taxon>Haloferacaceae</taxon>
        <taxon>Natronocalculus</taxon>
    </lineage>
</organism>
<dbReference type="SUPFAM" id="SSF51735">
    <property type="entry name" value="NAD(P)-binding Rossmann-fold domains"/>
    <property type="match status" value="1"/>
</dbReference>
<evidence type="ECO:0000313" key="1">
    <source>
        <dbReference type="EMBL" id="MCL9817201.1"/>
    </source>
</evidence>
<dbReference type="Gene3D" id="3.30.1780.10">
    <property type="entry name" value="ornithine cyclodeaminase, domain 1"/>
    <property type="match status" value="1"/>
</dbReference>
<dbReference type="AlphaFoldDB" id="A0AAE3FXQ6"/>
<gene>
    <name evidence="1" type="ORF">AArcSt2_09615</name>
</gene>
<dbReference type="PANTHER" id="PTHR13812">
    <property type="entry name" value="KETIMINE REDUCTASE MU-CRYSTALLIN"/>
    <property type="match status" value="1"/>
</dbReference>
<reference evidence="1" key="2">
    <citation type="submission" date="2022-02" db="EMBL/GenBank/DDBJ databases">
        <authorList>
            <person name="Elcheninov A.G."/>
            <person name="Sorokin D.Y."/>
            <person name="Kublanov I.V."/>
        </authorList>
    </citation>
    <scope>NUCLEOTIDE SEQUENCE</scope>
    <source>
        <strain evidence="1">AArc-St2</strain>
    </source>
</reference>
<name>A0AAE3FXQ6_9EURY</name>
<comment type="caution">
    <text evidence="1">The sequence shown here is derived from an EMBL/GenBank/DDBJ whole genome shotgun (WGS) entry which is preliminary data.</text>
</comment>
<dbReference type="Proteomes" id="UP001203207">
    <property type="component" value="Unassembled WGS sequence"/>
</dbReference>
<evidence type="ECO:0000313" key="2">
    <source>
        <dbReference type="Proteomes" id="UP001203207"/>
    </source>
</evidence>
<sequence>MRIIRAEAVDELLSLEKLLPLCRDALISQAQGTVTRPERPHYPIGQGIHGNEPLGTGLAMPAYIHGEPYAVTKLATVHDGNTNRGLPTVQATIAVTDAETGTPLGYLDGRTITNARTGCIGGLAARQFTDGPITVGVLGAGTQARWQTRAIATACPVEQVHIYSPSDSKHTCADELRSEGIDAVAVETSDAAVSDVDVIVTATTATAPTFDGSLLRDDAVVIAVGAYTSTMQELDRETIERATARYADVPEEAIETGDIPSEYAAHIQPLGRELESKPSTRSGIVVVKSVGTAVLDAAAARFVYDAAESADRGAVVPF</sequence>
<dbReference type="GO" id="GO:0005737">
    <property type="term" value="C:cytoplasm"/>
    <property type="evidence" value="ECO:0007669"/>
    <property type="project" value="TreeGrafter"/>
</dbReference>
<protein>
    <submittedName>
        <fullName evidence="1">Ornithine cyclodeaminase family protein</fullName>
    </submittedName>
</protein>
<accession>A0AAE3FXQ6</accession>
<dbReference type="InterPro" id="IPR036291">
    <property type="entry name" value="NAD(P)-bd_dom_sf"/>
</dbReference>